<dbReference type="SMART" id="SM00471">
    <property type="entry name" value="HDc"/>
    <property type="match status" value="1"/>
</dbReference>
<dbReference type="PANTHER" id="PTHR45228">
    <property type="entry name" value="CYCLIC DI-GMP PHOSPHODIESTERASE TM_0186-RELATED"/>
    <property type="match status" value="1"/>
</dbReference>
<dbReference type="SUPFAM" id="SSF109604">
    <property type="entry name" value="HD-domain/PDEase-like"/>
    <property type="match status" value="1"/>
</dbReference>
<dbReference type="GO" id="GO:0000160">
    <property type="term" value="P:phosphorelay signal transduction system"/>
    <property type="evidence" value="ECO:0007669"/>
    <property type="project" value="InterPro"/>
</dbReference>
<dbReference type="PROSITE" id="PS50110">
    <property type="entry name" value="RESPONSE_REGULATORY"/>
    <property type="match status" value="1"/>
</dbReference>
<dbReference type="InterPro" id="IPR003607">
    <property type="entry name" value="HD/PDEase_dom"/>
</dbReference>
<evidence type="ECO:0000313" key="4">
    <source>
        <dbReference type="EMBL" id="VAW39665.1"/>
    </source>
</evidence>
<dbReference type="InterPro" id="IPR011006">
    <property type="entry name" value="CheY-like_superfamily"/>
</dbReference>
<organism evidence="4">
    <name type="scientific">hydrothermal vent metagenome</name>
    <dbReference type="NCBI Taxonomy" id="652676"/>
    <lineage>
        <taxon>unclassified sequences</taxon>
        <taxon>metagenomes</taxon>
        <taxon>ecological metagenomes</taxon>
    </lineage>
</organism>
<name>A0A3B0V7W4_9ZZZZ</name>
<feature type="coiled-coil region" evidence="1">
    <location>
        <begin position="139"/>
        <end position="166"/>
    </location>
</feature>
<dbReference type="Gene3D" id="1.10.3210.10">
    <property type="entry name" value="Hypothetical protein af1432"/>
    <property type="match status" value="1"/>
</dbReference>
<sequence>MSKSKILIADDDPLVRDAVQKILEIFGYQVVTVVNGQEAMAVVDESFSTIILDINMPIMDGFATLEALNRTRLDIPVLFFTGASSVDYAIKAVNLGAYDFLTKPISDLDLFAVKIKRAVEKRMFVLKSKAYNENLKFEVKSKTKELKEKNILLDNYNRQLEENTLNTISTLQVALEEKDRYTAGHTRRVTQYGRLIGQALNVSPSDLHTLTWASQVHDIGKLVIDVSCIQKPGPLTTAEWELVTKHPTIGQTILKPLTFLKREGLIVRHHHERLDGKGYPDGLRGDELDPLTKILTVADSYDAMTSMRSYKKNKSMEEAVVELYACAGSQFDPAIVDVFVKILKEHDPIIDSAMGVFPDMENSRKCG</sequence>
<dbReference type="AlphaFoldDB" id="A0A3B0V7W4"/>
<evidence type="ECO:0000256" key="1">
    <source>
        <dbReference type="SAM" id="Coils"/>
    </source>
</evidence>
<feature type="domain" description="Response regulatory" evidence="2">
    <location>
        <begin position="5"/>
        <end position="118"/>
    </location>
</feature>
<dbReference type="SMART" id="SM00448">
    <property type="entry name" value="REC"/>
    <property type="match status" value="1"/>
</dbReference>
<feature type="domain" description="HD-GYP" evidence="3">
    <location>
        <begin position="160"/>
        <end position="355"/>
    </location>
</feature>
<dbReference type="PROSITE" id="PS51832">
    <property type="entry name" value="HD_GYP"/>
    <property type="match status" value="1"/>
</dbReference>
<accession>A0A3B0V7W4</accession>
<evidence type="ECO:0000259" key="3">
    <source>
        <dbReference type="PROSITE" id="PS51832"/>
    </source>
</evidence>
<dbReference type="InterPro" id="IPR037522">
    <property type="entry name" value="HD_GYP_dom"/>
</dbReference>
<gene>
    <name evidence="4" type="ORF">MNBD_DELTA03-1022</name>
</gene>
<dbReference type="InterPro" id="IPR052020">
    <property type="entry name" value="Cyclic_di-GMP/3'3'-cGAMP_PDE"/>
</dbReference>
<dbReference type="SUPFAM" id="SSF52172">
    <property type="entry name" value="CheY-like"/>
    <property type="match status" value="1"/>
</dbReference>
<evidence type="ECO:0000259" key="2">
    <source>
        <dbReference type="PROSITE" id="PS50110"/>
    </source>
</evidence>
<dbReference type="InterPro" id="IPR001789">
    <property type="entry name" value="Sig_transdc_resp-reg_receiver"/>
</dbReference>
<dbReference type="Pfam" id="PF13487">
    <property type="entry name" value="HD_5"/>
    <property type="match status" value="1"/>
</dbReference>
<dbReference type="Pfam" id="PF00072">
    <property type="entry name" value="Response_reg"/>
    <property type="match status" value="1"/>
</dbReference>
<proteinExistence type="predicted"/>
<dbReference type="Gene3D" id="3.40.50.2300">
    <property type="match status" value="1"/>
</dbReference>
<dbReference type="EMBL" id="UOEX01000293">
    <property type="protein sequence ID" value="VAW39665.1"/>
    <property type="molecule type" value="Genomic_DNA"/>
</dbReference>
<dbReference type="CDD" id="cd00077">
    <property type="entry name" value="HDc"/>
    <property type="match status" value="1"/>
</dbReference>
<dbReference type="PANTHER" id="PTHR45228:SF4">
    <property type="entry name" value="LIPOPROTEIN"/>
    <property type="match status" value="1"/>
</dbReference>
<protein>
    <submittedName>
        <fullName evidence="4">Two-component response regulator</fullName>
    </submittedName>
</protein>
<reference evidence="4" key="1">
    <citation type="submission" date="2018-06" db="EMBL/GenBank/DDBJ databases">
        <authorList>
            <person name="Zhirakovskaya E."/>
        </authorList>
    </citation>
    <scope>NUCLEOTIDE SEQUENCE</scope>
</reference>
<keyword evidence="1" id="KW-0175">Coiled coil</keyword>